<keyword evidence="1" id="KW-0472">Membrane</keyword>
<comment type="caution">
    <text evidence="2">The sequence shown here is derived from an EMBL/GenBank/DDBJ whole genome shotgun (WGS) entry which is preliminary data.</text>
</comment>
<feature type="transmembrane region" description="Helical" evidence="1">
    <location>
        <begin position="39"/>
        <end position="56"/>
    </location>
</feature>
<dbReference type="AlphaFoldDB" id="A0A2I1IQH3"/>
<name>A0A2I1IQH3_9ACTO</name>
<evidence type="ECO:0000313" key="3">
    <source>
        <dbReference type="Proteomes" id="UP000235122"/>
    </source>
</evidence>
<gene>
    <name evidence="2" type="ORF">CYJ19_01960</name>
</gene>
<accession>A0A2I1IQH3</accession>
<reference evidence="2 3" key="1">
    <citation type="submission" date="2017-12" db="EMBL/GenBank/DDBJ databases">
        <title>Phylogenetic diversity of female urinary microbiome.</title>
        <authorList>
            <person name="Thomas-White K."/>
            <person name="Wolfe A.J."/>
        </authorList>
    </citation>
    <scope>NUCLEOTIDE SEQUENCE [LARGE SCALE GENOMIC DNA]</scope>
    <source>
        <strain evidence="2 3">UMB0402</strain>
    </source>
</reference>
<organism evidence="2 3">
    <name type="scientific">Winkia neuii</name>
    <dbReference type="NCBI Taxonomy" id="33007"/>
    <lineage>
        <taxon>Bacteria</taxon>
        <taxon>Bacillati</taxon>
        <taxon>Actinomycetota</taxon>
        <taxon>Actinomycetes</taxon>
        <taxon>Actinomycetales</taxon>
        <taxon>Actinomycetaceae</taxon>
        <taxon>Winkia</taxon>
    </lineage>
</organism>
<keyword evidence="1" id="KW-0812">Transmembrane</keyword>
<keyword evidence="3" id="KW-1185">Reference proteome</keyword>
<dbReference type="PROSITE" id="PS51257">
    <property type="entry name" value="PROKAR_LIPOPROTEIN"/>
    <property type="match status" value="1"/>
</dbReference>
<dbReference type="EMBL" id="PKKO01000001">
    <property type="protein sequence ID" value="PKY73372.1"/>
    <property type="molecule type" value="Genomic_DNA"/>
</dbReference>
<keyword evidence="1" id="KW-1133">Transmembrane helix</keyword>
<feature type="transmembrane region" description="Helical" evidence="1">
    <location>
        <begin position="12"/>
        <end position="33"/>
    </location>
</feature>
<protein>
    <submittedName>
        <fullName evidence="2">Uncharacterized protein</fullName>
    </submittedName>
</protein>
<proteinExistence type="predicted"/>
<sequence length="64" mass="7189">MSRAERWARRALQALILLIALGCWWVGQCFWYACPPLSAALLLVAYCSPVLALIVPKDLKENSK</sequence>
<dbReference type="Proteomes" id="UP000235122">
    <property type="component" value="Unassembled WGS sequence"/>
</dbReference>
<evidence type="ECO:0000313" key="2">
    <source>
        <dbReference type="EMBL" id="PKY73372.1"/>
    </source>
</evidence>
<evidence type="ECO:0000256" key="1">
    <source>
        <dbReference type="SAM" id="Phobius"/>
    </source>
</evidence>